<name>A0ABT3WYJ5_9BACL</name>
<evidence type="ECO:0000256" key="1">
    <source>
        <dbReference type="ARBA" id="ARBA00023012"/>
    </source>
</evidence>
<keyword evidence="4" id="KW-0804">Transcription</keyword>
<comment type="caution">
    <text evidence="7">The sequence shown here is derived from an EMBL/GenBank/DDBJ whole genome shotgun (WGS) entry which is preliminary data.</text>
</comment>
<evidence type="ECO:0000313" key="7">
    <source>
        <dbReference type="EMBL" id="MCX7569739.1"/>
    </source>
</evidence>
<feature type="modified residue" description="4-aspartylphosphate" evidence="5">
    <location>
        <position position="55"/>
    </location>
</feature>
<keyword evidence="5" id="KW-0597">Phosphoprotein</keyword>
<sequence length="382" mass="44537">MALKVLLLDGERLELMQTRRMLEDYSELKVVGAFQDPVEAVEQAAALQPDAVFLDVRLPGMPEILAAELLQERCPSAELVFVTADDRYALQAFELNALDYLLKPLHRSRLEKTVQRLLKRWMARGGTAHAPVRKGDVLCFQSIRFQRDGQAPEVPKWRTAKAQELFAYLLHRRGEVVRKGVLMEMLWPELDEKRAMKQLYATIYQVRQCLTKMKIDVTIRNSSIQEGYVLDAFNVRLDTEEWERAVKLAESGSEEMARLVRQYEGDYLQEHGYLWAEQERERLRRLWMEEARAVAQVYAQTDGMQAEAADLYERVQAVDPYEEEDGLTLLRLYEAAGRIDKVQECYHRLEHAFEQELGVEMPEAVVEWYEMWRNSRAMQTSL</sequence>
<dbReference type="InterPro" id="IPR001789">
    <property type="entry name" value="Sig_transdc_resp-reg_receiver"/>
</dbReference>
<keyword evidence="1" id="KW-0902">Two-component regulatory system</keyword>
<dbReference type="SUPFAM" id="SSF48452">
    <property type="entry name" value="TPR-like"/>
    <property type="match status" value="1"/>
</dbReference>
<dbReference type="SUPFAM" id="SSF46894">
    <property type="entry name" value="C-terminal effector domain of the bipartite response regulators"/>
    <property type="match status" value="1"/>
</dbReference>
<dbReference type="SMART" id="SM01043">
    <property type="entry name" value="BTAD"/>
    <property type="match status" value="1"/>
</dbReference>
<reference evidence="7 8" key="1">
    <citation type="submission" date="2022-11" db="EMBL/GenBank/DDBJ databases">
        <title>Study of microbial diversity in lake waters.</title>
        <authorList>
            <person name="Zhang J."/>
        </authorList>
    </citation>
    <scope>NUCLEOTIDE SEQUENCE [LARGE SCALE GENOMIC DNA]</scope>
    <source>
        <strain evidence="7 8">DT12</strain>
    </source>
</reference>
<dbReference type="EMBL" id="JAPMLT010000002">
    <property type="protein sequence ID" value="MCX7569739.1"/>
    <property type="molecule type" value="Genomic_DNA"/>
</dbReference>
<dbReference type="PROSITE" id="PS50110">
    <property type="entry name" value="RESPONSE_REGULATORY"/>
    <property type="match status" value="1"/>
</dbReference>
<evidence type="ECO:0000256" key="5">
    <source>
        <dbReference type="PROSITE-ProRule" id="PRU00169"/>
    </source>
</evidence>
<dbReference type="Pfam" id="PF00072">
    <property type="entry name" value="Response_reg"/>
    <property type="match status" value="1"/>
</dbReference>
<gene>
    <name evidence="7" type="ORF">OS242_07155</name>
</gene>
<evidence type="ECO:0000256" key="2">
    <source>
        <dbReference type="ARBA" id="ARBA00023015"/>
    </source>
</evidence>
<keyword evidence="2" id="KW-0805">Transcription regulation</keyword>
<evidence type="ECO:0000256" key="3">
    <source>
        <dbReference type="ARBA" id="ARBA00023125"/>
    </source>
</evidence>
<protein>
    <submittedName>
        <fullName evidence="7">Response regulator</fullName>
    </submittedName>
</protein>
<dbReference type="PANTHER" id="PTHR35807">
    <property type="entry name" value="TRANSCRIPTIONAL REGULATOR REDD-RELATED"/>
    <property type="match status" value="1"/>
</dbReference>
<dbReference type="InterPro" id="IPR011006">
    <property type="entry name" value="CheY-like_superfamily"/>
</dbReference>
<dbReference type="InterPro" id="IPR051677">
    <property type="entry name" value="AfsR-DnrI-RedD_regulator"/>
</dbReference>
<dbReference type="Gene3D" id="3.40.50.2300">
    <property type="match status" value="1"/>
</dbReference>
<dbReference type="InterPro" id="IPR011990">
    <property type="entry name" value="TPR-like_helical_dom_sf"/>
</dbReference>
<dbReference type="InterPro" id="IPR016032">
    <property type="entry name" value="Sig_transdc_resp-reg_C-effctor"/>
</dbReference>
<evidence type="ECO:0000259" key="6">
    <source>
        <dbReference type="PROSITE" id="PS50110"/>
    </source>
</evidence>
<evidence type="ECO:0000256" key="4">
    <source>
        <dbReference type="ARBA" id="ARBA00023163"/>
    </source>
</evidence>
<feature type="domain" description="Response regulatory" evidence="6">
    <location>
        <begin position="4"/>
        <end position="118"/>
    </location>
</feature>
<dbReference type="SMART" id="SM00448">
    <property type="entry name" value="REC"/>
    <property type="match status" value="1"/>
</dbReference>
<proteinExistence type="predicted"/>
<organism evidence="7 8">
    <name type="scientific">Tumebacillus lacus</name>
    <dbReference type="NCBI Taxonomy" id="2995335"/>
    <lineage>
        <taxon>Bacteria</taxon>
        <taxon>Bacillati</taxon>
        <taxon>Bacillota</taxon>
        <taxon>Bacilli</taxon>
        <taxon>Bacillales</taxon>
        <taxon>Alicyclobacillaceae</taxon>
        <taxon>Tumebacillus</taxon>
    </lineage>
</organism>
<dbReference type="InterPro" id="IPR005158">
    <property type="entry name" value="BTAD"/>
</dbReference>
<evidence type="ECO:0000313" key="8">
    <source>
        <dbReference type="Proteomes" id="UP001208017"/>
    </source>
</evidence>
<accession>A0ABT3WYJ5</accession>
<dbReference type="InterPro" id="IPR036388">
    <property type="entry name" value="WH-like_DNA-bd_sf"/>
</dbReference>
<keyword evidence="3" id="KW-0238">DNA-binding</keyword>
<dbReference type="SUPFAM" id="SSF52172">
    <property type="entry name" value="CheY-like"/>
    <property type="match status" value="1"/>
</dbReference>
<dbReference type="RefSeq" id="WP_267150968.1">
    <property type="nucleotide sequence ID" value="NZ_JAPMLT010000002.1"/>
</dbReference>
<keyword evidence="8" id="KW-1185">Reference proteome</keyword>
<dbReference type="Gene3D" id="1.10.10.10">
    <property type="entry name" value="Winged helix-like DNA-binding domain superfamily/Winged helix DNA-binding domain"/>
    <property type="match status" value="1"/>
</dbReference>
<dbReference type="PANTHER" id="PTHR35807:SF2">
    <property type="entry name" value="TRANSCRIPTIONAL ACTIVATOR DOMAIN"/>
    <property type="match status" value="1"/>
</dbReference>
<dbReference type="Gene3D" id="1.25.40.10">
    <property type="entry name" value="Tetratricopeptide repeat domain"/>
    <property type="match status" value="1"/>
</dbReference>
<dbReference type="Proteomes" id="UP001208017">
    <property type="component" value="Unassembled WGS sequence"/>
</dbReference>